<sequence>MNILPKLLIIINLLHSIACIHQNVTSKLSTVMNVNKVSSPNNRISKLRLILLSDLQQNEIPQSSHHLDSSCWATSQAIKITAKSCPCKDINCNLPMNEIKRRAISATCMQFCCGGGSRYRKNTIRSISDAQIQQIQEIGRRRRLSFEANCERGNRSDSFVFARVFDKMEHKTICAGVLVHHKFLITTAMCVMKKNPHDLVIKFGSYKENNVEQIILHQNFYKSIDTLQHNIALLMLEKELPAVIDLPCIAQTNIAKNLCHVFSWSSSKFFENAMKLDNVEVLSKGECYTSHLILGKKHEKYVNKGKNNICVGNENHHELNIHLSGSVLTCHSSDPKRSQILKGILTWATTMNFYPHLFTDVTQFIEWIESTVNEKLFKSALN</sequence>
<evidence type="ECO:0000313" key="6">
    <source>
        <dbReference type="EMBL" id="CAG9799603.1"/>
    </source>
</evidence>
<evidence type="ECO:0000256" key="1">
    <source>
        <dbReference type="ARBA" id="ARBA00023157"/>
    </source>
</evidence>
<dbReference type="InterPro" id="IPR001254">
    <property type="entry name" value="Trypsin_dom"/>
</dbReference>
<evidence type="ECO:0000259" key="5">
    <source>
        <dbReference type="PROSITE" id="PS50240"/>
    </source>
</evidence>
<dbReference type="PROSITE" id="PS50240">
    <property type="entry name" value="TRYPSIN_DOM"/>
    <property type="match status" value="1"/>
</dbReference>
<reference evidence="6" key="1">
    <citation type="submission" date="2022-01" db="EMBL/GenBank/DDBJ databases">
        <authorList>
            <person name="King R."/>
        </authorList>
    </citation>
    <scope>NUCLEOTIDE SEQUENCE</scope>
</reference>
<dbReference type="Pfam" id="PF00089">
    <property type="entry name" value="Trypsin"/>
    <property type="match status" value="1"/>
</dbReference>
<proteinExistence type="inferred from homology"/>
<reference evidence="6" key="2">
    <citation type="submission" date="2022-10" db="EMBL/GenBank/DDBJ databases">
        <authorList>
            <consortium name="ENA_rothamsted_submissions"/>
            <consortium name="culmorum"/>
            <person name="King R."/>
        </authorList>
    </citation>
    <scope>NUCLEOTIDE SEQUENCE</scope>
</reference>
<evidence type="ECO:0000256" key="2">
    <source>
        <dbReference type="ARBA" id="ARBA00023180"/>
    </source>
</evidence>
<keyword evidence="1" id="KW-1015">Disulfide bond</keyword>
<feature type="chain" id="PRO_5040338654" description="Peptidase S1 domain-containing protein" evidence="4">
    <location>
        <begin position="20"/>
        <end position="382"/>
    </location>
</feature>
<dbReference type="Gene3D" id="2.40.10.10">
    <property type="entry name" value="Trypsin-like serine proteases"/>
    <property type="match status" value="1"/>
</dbReference>
<dbReference type="GO" id="GO:0004252">
    <property type="term" value="F:serine-type endopeptidase activity"/>
    <property type="evidence" value="ECO:0007669"/>
    <property type="project" value="InterPro"/>
</dbReference>
<dbReference type="Proteomes" id="UP001153620">
    <property type="component" value="Chromosome 1"/>
</dbReference>
<dbReference type="InterPro" id="IPR043504">
    <property type="entry name" value="Peptidase_S1_PA_chymotrypsin"/>
</dbReference>
<keyword evidence="2" id="KW-0325">Glycoprotein</keyword>
<dbReference type="SUPFAM" id="SSF50494">
    <property type="entry name" value="Trypsin-like serine proteases"/>
    <property type="match status" value="1"/>
</dbReference>
<organism evidence="6 7">
    <name type="scientific">Chironomus riparius</name>
    <dbReference type="NCBI Taxonomy" id="315576"/>
    <lineage>
        <taxon>Eukaryota</taxon>
        <taxon>Metazoa</taxon>
        <taxon>Ecdysozoa</taxon>
        <taxon>Arthropoda</taxon>
        <taxon>Hexapoda</taxon>
        <taxon>Insecta</taxon>
        <taxon>Pterygota</taxon>
        <taxon>Neoptera</taxon>
        <taxon>Endopterygota</taxon>
        <taxon>Diptera</taxon>
        <taxon>Nematocera</taxon>
        <taxon>Chironomoidea</taxon>
        <taxon>Chironomidae</taxon>
        <taxon>Chironominae</taxon>
        <taxon>Chironomus</taxon>
    </lineage>
</organism>
<comment type="similarity">
    <text evidence="3">Belongs to the peptidase S1 family. CLIP subfamily.</text>
</comment>
<name>A0A9N9WL02_9DIPT</name>
<evidence type="ECO:0000256" key="4">
    <source>
        <dbReference type="SAM" id="SignalP"/>
    </source>
</evidence>
<feature type="domain" description="Peptidase S1" evidence="5">
    <location>
        <begin position="174"/>
        <end position="373"/>
    </location>
</feature>
<dbReference type="OrthoDB" id="7761775at2759"/>
<gene>
    <name evidence="6" type="ORF">CHIRRI_LOCUS2568</name>
</gene>
<dbReference type="GO" id="GO:0006508">
    <property type="term" value="P:proteolysis"/>
    <property type="evidence" value="ECO:0007669"/>
    <property type="project" value="InterPro"/>
</dbReference>
<dbReference type="AlphaFoldDB" id="A0A9N9WL02"/>
<evidence type="ECO:0000256" key="3">
    <source>
        <dbReference type="ARBA" id="ARBA00024195"/>
    </source>
</evidence>
<accession>A0A9N9WL02</accession>
<dbReference type="SMART" id="SM00020">
    <property type="entry name" value="Tryp_SPc"/>
    <property type="match status" value="1"/>
</dbReference>
<feature type="signal peptide" evidence="4">
    <location>
        <begin position="1"/>
        <end position="19"/>
    </location>
</feature>
<keyword evidence="4" id="KW-0732">Signal</keyword>
<evidence type="ECO:0000313" key="7">
    <source>
        <dbReference type="Proteomes" id="UP001153620"/>
    </source>
</evidence>
<dbReference type="EMBL" id="OU895877">
    <property type="protein sequence ID" value="CAG9799603.1"/>
    <property type="molecule type" value="Genomic_DNA"/>
</dbReference>
<dbReference type="InterPro" id="IPR009003">
    <property type="entry name" value="Peptidase_S1_PA"/>
</dbReference>
<dbReference type="InterPro" id="IPR051487">
    <property type="entry name" value="Ser/Thr_Proteases_Immune/Dev"/>
</dbReference>
<dbReference type="PANTHER" id="PTHR24256">
    <property type="entry name" value="TRYPTASE-RELATED"/>
    <property type="match status" value="1"/>
</dbReference>
<keyword evidence="7" id="KW-1185">Reference proteome</keyword>
<protein>
    <recommendedName>
        <fullName evidence="5">Peptidase S1 domain-containing protein</fullName>
    </recommendedName>
</protein>